<dbReference type="AlphaFoldDB" id="A0A1A6C661"/>
<evidence type="ECO:0000313" key="2">
    <source>
        <dbReference type="EMBL" id="OBS10049.1"/>
    </source>
</evidence>
<accession>A0A1A6C661</accession>
<evidence type="ECO:0000313" key="3">
    <source>
        <dbReference type="Proteomes" id="UP000029273"/>
    </source>
</evidence>
<dbReference type="Proteomes" id="UP000029273">
    <property type="component" value="Unassembled WGS sequence"/>
</dbReference>
<dbReference type="EMBL" id="JQSG02000002">
    <property type="protein sequence ID" value="OBS10049.1"/>
    <property type="molecule type" value="Genomic_DNA"/>
</dbReference>
<name>A0A1A6C661_9GAMM</name>
<feature type="compositionally biased region" description="Basic residues" evidence="1">
    <location>
        <begin position="15"/>
        <end position="27"/>
    </location>
</feature>
<sequence>MGRQCQNVFAHSVLHRAGPRRTPHRGWTRPSLLKRGARH</sequence>
<evidence type="ECO:0000256" key="1">
    <source>
        <dbReference type="SAM" id="MobiDB-lite"/>
    </source>
</evidence>
<keyword evidence="3" id="KW-1185">Reference proteome</keyword>
<feature type="region of interest" description="Disordered" evidence="1">
    <location>
        <begin position="15"/>
        <end position="39"/>
    </location>
</feature>
<reference evidence="2 3" key="1">
    <citation type="journal article" date="2014" name="Genome Announc.">
        <title>Draft Genome Sequence of the Iron-Oxidizing, Acidophilic, and Halotolerant 'Thiobacillus prosperus' Type Strain DSM 5130.</title>
        <authorList>
            <person name="Ossandon F.J."/>
            <person name="Cardenas J.P."/>
            <person name="Corbett M."/>
            <person name="Quatrini R."/>
            <person name="Holmes D.S."/>
            <person name="Watkin E."/>
        </authorList>
    </citation>
    <scope>NUCLEOTIDE SEQUENCE [LARGE SCALE GENOMIC DNA]</scope>
    <source>
        <strain evidence="2 3">DSM 5130</strain>
    </source>
</reference>
<proteinExistence type="predicted"/>
<gene>
    <name evidence="2" type="ORF">Thpro_021099</name>
</gene>
<organism evidence="2 3">
    <name type="scientific">Acidihalobacter prosperus</name>
    <dbReference type="NCBI Taxonomy" id="160660"/>
    <lineage>
        <taxon>Bacteria</taxon>
        <taxon>Pseudomonadati</taxon>
        <taxon>Pseudomonadota</taxon>
        <taxon>Gammaproteobacteria</taxon>
        <taxon>Chromatiales</taxon>
        <taxon>Ectothiorhodospiraceae</taxon>
        <taxon>Acidihalobacter</taxon>
    </lineage>
</organism>
<comment type="caution">
    <text evidence="2">The sequence shown here is derived from an EMBL/GenBank/DDBJ whole genome shotgun (WGS) entry which is preliminary data.</text>
</comment>
<protein>
    <submittedName>
        <fullName evidence="2">Uncharacterized protein</fullName>
    </submittedName>
</protein>